<dbReference type="Gene3D" id="1.10.510.10">
    <property type="entry name" value="Transferase(Phosphotransferase) domain 1"/>
    <property type="match status" value="1"/>
</dbReference>
<reference evidence="9 10" key="1">
    <citation type="submission" date="2018-03" db="EMBL/GenBank/DDBJ databases">
        <title>Draft Genome Sequences of the Obligatory Marine Myxobacteria Enhygromyxa salina SWB005.</title>
        <authorList>
            <person name="Poehlein A."/>
            <person name="Moghaddam J.A."/>
            <person name="Harms H."/>
            <person name="Alanjari M."/>
            <person name="Koenig G.M."/>
            <person name="Daniel R."/>
            <person name="Schaeberle T.F."/>
        </authorList>
    </citation>
    <scope>NUCLEOTIDE SEQUENCE [LARGE SCALE GENOMIC DNA]</scope>
    <source>
        <strain evidence="9 10">SWB005</strain>
    </source>
</reference>
<name>A0A2S9YGZ0_9BACT</name>
<dbReference type="EMBL" id="PVNK01000042">
    <property type="protein sequence ID" value="PRQ04370.1"/>
    <property type="molecule type" value="Genomic_DNA"/>
</dbReference>
<evidence type="ECO:0000256" key="1">
    <source>
        <dbReference type="ARBA" id="ARBA00022679"/>
    </source>
</evidence>
<dbReference type="InterPro" id="IPR011009">
    <property type="entry name" value="Kinase-like_dom_sf"/>
</dbReference>
<evidence type="ECO:0000256" key="3">
    <source>
        <dbReference type="ARBA" id="ARBA00022777"/>
    </source>
</evidence>
<evidence type="ECO:0000256" key="2">
    <source>
        <dbReference type="ARBA" id="ARBA00022741"/>
    </source>
</evidence>
<evidence type="ECO:0000256" key="6">
    <source>
        <dbReference type="PROSITE-ProRule" id="PRU10141"/>
    </source>
</evidence>
<dbReference type="EC" id="2.7.11.1" evidence="9"/>
<keyword evidence="5" id="KW-0802">TPR repeat</keyword>
<dbReference type="Gene3D" id="1.25.40.10">
    <property type="entry name" value="Tetratricopeptide repeat domain"/>
    <property type="match status" value="1"/>
</dbReference>
<dbReference type="OrthoDB" id="9797180at2"/>
<keyword evidence="4 6" id="KW-0067">ATP-binding</keyword>
<dbReference type="InterPro" id="IPR017441">
    <property type="entry name" value="Protein_kinase_ATP_BS"/>
</dbReference>
<dbReference type="RefSeq" id="WP_106390262.1">
    <property type="nucleotide sequence ID" value="NZ_PVNK01000042.1"/>
</dbReference>
<dbReference type="PANTHER" id="PTHR43289:SF6">
    <property type="entry name" value="SERINE_THREONINE-PROTEIN KINASE NEKL-3"/>
    <property type="match status" value="1"/>
</dbReference>
<keyword evidence="3 9" id="KW-0418">Kinase</keyword>
<dbReference type="GO" id="GO:0005524">
    <property type="term" value="F:ATP binding"/>
    <property type="evidence" value="ECO:0007669"/>
    <property type="project" value="UniProtKB-UniRule"/>
</dbReference>
<dbReference type="AlphaFoldDB" id="A0A2S9YGZ0"/>
<evidence type="ECO:0000256" key="7">
    <source>
        <dbReference type="SAM" id="MobiDB-lite"/>
    </source>
</evidence>
<keyword evidence="1 9" id="KW-0808">Transferase</keyword>
<dbReference type="SMART" id="SM00220">
    <property type="entry name" value="S_TKc"/>
    <property type="match status" value="1"/>
</dbReference>
<feature type="compositionally biased region" description="Low complexity" evidence="7">
    <location>
        <begin position="314"/>
        <end position="325"/>
    </location>
</feature>
<dbReference type="InterPro" id="IPR008271">
    <property type="entry name" value="Ser/Thr_kinase_AS"/>
</dbReference>
<dbReference type="InterPro" id="IPR019734">
    <property type="entry name" value="TPR_rpt"/>
</dbReference>
<dbReference type="SUPFAM" id="SSF48452">
    <property type="entry name" value="TPR-like"/>
    <property type="match status" value="1"/>
</dbReference>
<dbReference type="InterPro" id="IPR011990">
    <property type="entry name" value="TPR-like_helical_dom_sf"/>
</dbReference>
<dbReference type="PROSITE" id="PS50005">
    <property type="entry name" value="TPR"/>
    <property type="match status" value="1"/>
</dbReference>
<feature type="repeat" description="TPR" evidence="5">
    <location>
        <begin position="547"/>
        <end position="580"/>
    </location>
</feature>
<dbReference type="SUPFAM" id="SSF56112">
    <property type="entry name" value="Protein kinase-like (PK-like)"/>
    <property type="match status" value="1"/>
</dbReference>
<sequence length="790" mass="87092">MPDTELDDSTIDQPSPVAVGECFADRYVVEGLLGRGGMGVVYRVLDRSLEERVAFKLIDTSTASPRLISRFRREVRLARRVTHRNVAQTYDLGEEDGLRYLTMEYIDGRSLHAFLSEHRGAERLPLIWSVDVARQIALGLAGAHAAGVVHRDLKPSNIVIERGGRAVITDFGIARSIEDPDATTQTLGWLGTPAYMAPEQFEGGPVGPHTDIYALGLILHELVTGRQPIDCRGLKPMQVAMARLRTPTPLVDPLDEGLPAALAALVQRCLAREPELRPRSADELAEGLAEIATRLPSFVPTAPVRGRVGPGERTATATTTTTTTTIPPSGQPLAVLPFILRGPEEHAHVAEALGDELIDLLSMNSGLKVSSSGTTARFAGTRERDPQAIGAELGVEIIVDGTIQILGDKLRIVARLLDVGSGFQHWQEHFEGSLGDIFELQDQVAKRVAEALRLELEQVVYRGEAGPEAIDAYLRARQSARAWVWKQAYVHYQRCLELAPHFKLALAGRAMASLKSWFLPRAPDEANWEPLAEAAVAAAQVHAAELPETQLALGIMAIQRSRYQDAARAFKEALRIAPTYADAHKQLGELELETGRADKGIRRLELARSLDPSFAFALSAMARHHALRDDIARFDDYIARFYAVEDRPSDLPVLFLEICVGAWTGSPERIADATARLRRARGGGPFIDFMRLFSETEVDAPSLLARLDPIREHAPSPRLQTSMMQVAVEAAAFHELDEAALALIEQTTAGPLVDIDWFDRCPILDRLREEPVFEDCLQRVRERAQEIWQV</sequence>
<evidence type="ECO:0000313" key="10">
    <source>
        <dbReference type="Proteomes" id="UP000237968"/>
    </source>
</evidence>
<feature type="domain" description="Protein kinase" evidence="8">
    <location>
        <begin position="27"/>
        <end position="298"/>
    </location>
</feature>
<proteinExistence type="predicted"/>
<accession>A0A2S9YGZ0</accession>
<organism evidence="9 10">
    <name type="scientific">Enhygromyxa salina</name>
    <dbReference type="NCBI Taxonomy" id="215803"/>
    <lineage>
        <taxon>Bacteria</taxon>
        <taxon>Pseudomonadati</taxon>
        <taxon>Myxococcota</taxon>
        <taxon>Polyangia</taxon>
        <taxon>Nannocystales</taxon>
        <taxon>Nannocystaceae</taxon>
        <taxon>Enhygromyxa</taxon>
    </lineage>
</organism>
<keyword evidence="10" id="KW-1185">Reference proteome</keyword>
<evidence type="ECO:0000259" key="8">
    <source>
        <dbReference type="PROSITE" id="PS50011"/>
    </source>
</evidence>
<feature type="binding site" evidence="6">
    <location>
        <position position="56"/>
    </location>
    <ligand>
        <name>ATP</name>
        <dbReference type="ChEBI" id="CHEBI:30616"/>
    </ligand>
</feature>
<dbReference type="PROSITE" id="PS00107">
    <property type="entry name" value="PROTEIN_KINASE_ATP"/>
    <property type="match status" value="1"/>
</dbReference>
<dbReference type="Pfam" id="PF14559">
    <property type="entry name" value="TPR_19"/>
    <property type="match status" value="1"/>
</dbReference>
<dbReference type="Proteomes" id="UP000237968">
    <property type="component" value="Unassembled WGS sequence"/>
</dbReference>
<dbReference type="PANTHER" id="PTHR43289">
    <property type="entry name" value="MITOGEN-ACTIVATED PROTEIN KINASE KINASE KINASE 20-RELATED"/>
    <property type="match status" value="1"/>
</dbReference>
<protein>
    <submittedName>
        <fullName evidence="9">Serine/threonine-protein kinase StkP</fullName>
        <ecNumber evidence="9">2.7.11.1</ecNumber>
    </submittedName>
</protein>
<feature type="region of interest" description="Disordered" evidence="7">
    <location>
        <begin position="301"/>
        <end position="328"/>
    </location>
</feature>
<comment type="caution">
    <text evidence="9">The sequence shown here is derived from an EMBL/GenBank/DDBJ whole genome shotgun (WGS) entry which is preliminary data.</text>
</comment>
<dbReference type="Gene3D" id="3.30.200.20">
    <property type="entry name" value="Phosphorylase Kinase, domain 1"/>
    <property type="match status" value="1"/>
</dbReference>
<evidence type="ECO:0000256" key="5">
    <source>
        <dbReference type="PROSITE-ProRule" id="PRU00339"/>
    </source>
</evidence>
<keyword evidence="2 6" id="KW-0547">Nucleotide-binding</keyword>
<dbReference type="CDD" id="cd14014">
    <property type="entry name" value="STKc_PknB_like"/>
    <property type="match status" value="1"/>
</dbReference>
<evidence type="ECO:0000256" key="4">
    <source>
        <dbReference type="ARBA" id="ARBA00022840"/>
    </source>
</evidence>
<dbReference type="GO" id="GO:0004674">
    <property type="term" value="F:protein serine/threonine kinase activity"/>
    <property type="evidence" value="ECO:0007669"/>
    <property type="project" value="UniProtKB-EC"/>
</dbReference>
<dbReference type="Pfam" id="PF00069">
    <property type="entry name" value="Pkinase"/>
    <property type="match status" value="1"/>
</dbReference>
<gene>
    <name evidence="9" type="primary">stkP_4</name>
    <name evidence="9" type="ORF">ENSA5_08190</name>
</gene>
<evidence type="ECO:0000313" key="9">
    <source>
        <dbReference type="EMBL" id="PRQ04370.1"/>
    </source>
</evidence>
<dbReference type="PROSITE" id="PS00108">
    <property type="entry name" value="PROTEIN_KINASE_ST"/>
    <property type="match status" value="1"/>
</dbReference>
<dbReference type="PROSITE" id="PS50011">
    <property type="entry name" value="PROTEIN_KINASE_DOM"/>
    <property type="match status" value="1"/>
</dbReference>
<dbReference type="InterPro" id="IPR000719">
    <property type="entry name" value="Prot_kinase_dom"/>
</dbReference>
<dbReference type="SMART" id="SM00028">
    <property type="entry name" value="TPR"/>
    <property type="match status" value="3"/>
</dbReference>